<evidence type="ECO:0000313" key="1">
    <source>
        <dbReference type="EMBL" id="MDQ0289549.1"/>
    </source>
</evidence>
<evidence type="ECO:0000313" key="2">
    <source>
        <dbReference type="Proteomes" id="UP001238163"/>
    </source>
</evidence>
<dbReference type="PROSITE" id="PS51257">
    <property type="entry name" value="PROKAR_LIPOPROTEIN"/>
    <property type="match status" value="1"/>
</dbReference>
<dbReference type="AlphaFoldDB" id="A0AAE3VG45"/>
<keyword evidence="2" id="KW-1185">Reference proteome</keyword>
<accession>A0AAE3VG45</accession>
<protein>
    <submittedName>
        <fullName evidence="1">Uncharacterized protein</fullName>
    </submittedName>
</protein>
<organism evidence="1 2">
    <name type="scientific">Oligosphaera ethanolica</name>
    <dbReference type="NCBI Taxonomy" id="760260"/>
    <lineage>
        <taxon>Bacteria</taxon>
        <taxon>Pseudomonadati</taxon>
        <taxon>Lentisphaerota</taxon>
        <taxon>Oligosphaeria</taxon>
        <taxon>Oligosphaerales</taxon>
        <taxon>Oligosphaeraceae</taxon>
        <taxon>Oligosphaera</taxon>
    </lineage>
</organism>
<sequence length="109" mass="11556">MYTPALRWDNLQETHGPPPPSHPTLISATFAAACFIGVTTPALRWDNLPETHGPPPPSHPALISVVLCGSVFHRSVHPGASPGCTLTDYPVGAVLIGLNWQIGSGRVFL</sequence>
<proteinExistence type="predicted"/>
<dbReference type="RefSeq" id="WP_307260992.1">
    <property type="nucleotide sequence ID" value="NZ_JAUSVL010000001.1"/>
</dbReference>
<reference evidence="1" key="1">
    <citation type="submission" date="2023-07" db="EMBL/GenBank/DDBJ databases">
        <title>Genomic Encyclopedia of Type Strains, Phase IV (KMG-IV): sequencing the most valuable type-strain genomes for metagenomic binning, comparative biology and taxonomic classification.</title>
        <authorList>
            <person name="Goeker M."/>
        </authorList>
    </citation>
    <scope>NUCLEOTIDE SEQUENCE</scope>
    <source>
        <strain evidence="1">DSM 24202</strain>
    </source>
</reference>
<dbReference type="EMBL" id="JAUSVL010000001">
    <property type="protein sequence ID" value="MDQ0289549.1"/>
    <property type="molecule type" value="Genomic_DNA"/>
</dbReference>
<dbReference type="Proteomes" id="UP001238163">
    <property type="component" value="Unassembled WGS sequence"/>
</dbReference>
<name>A0AAE3VG45_9BACT</name>
<comment type="caution">
    <text evidence="1">The sequence shown here is derived from an EMBL/GenBank/DDBJ whole genome shotgun (WGS) entry which is preliminary data.</text>
</comment>
<gene>
    <name evidence="1" type="ORF">J3R75_001656</name>
</gene>